<evidence type="ECO:0000313" key="2">
    <source>
        <dbReference type="EMBL" id="KAK6740162.1"/>
    </source>
</evidence>
<feature type="region of interest" description="Disordered" evidence="1">
    <location>
        <begin position="50"/>
        <end position="72"/>
    </location>
</feature>
<protein>
    <submittedName>
        <fullName evidence="2">Uncharacterized protein</fullName>
    </submittedName>
</protein>
<organism evidence="2 3">
    <name type="scientific">Necator americanus</name>
    <name type="common">Human hookworm</name>
    <dbReference type="NCBI Taxonomy" id="51031"/>
    <lineage>
        <taxon>Eukaryota</taxon>
        <taxon>Metazoa</taxon>
        <taxon>Ecdysozoa</taxon>
        <taxon>Nematoda</taxon>
        <taxon>Chromadorea</taxon>
        <taxon>Rhabditida</taxon>
        <taxon>Rhabditina</taxon>
        <taxon>Rhabditomorpha</taxon>
        <taxon>Strongyloidea</taxon>
        <taxon>Ancylostomatidae</taxon>
        <taxon>Bunostominae</taxon>
        <taxon>Necator</taxon>
    </lineage>
</organism>
<dbReference type="EMBL" id="JAVFWL010000003">
    <property type="protein sequence ID" value="KAK6740162.1"/>
    <property type="molecule type" value="Genomic_DNA"/>
</dbReference>
<sequence>MNRVLEIEAMLHRLISIDETHLMVNSDWNEVADDIVRKLNMVRAQCYRPLSPRSSECSPRPSTSPRLLDLTPPASTLSSAASEISESPSTCADLSYQSAAHAFNREIFSRCVQIVEAADKQGHIEMQMISLAHHSYVAMVHEADKTEDAVKLATWWNKFLEGVERGRPNTEVLEILEMRCTALESLRNLDHANRYSIAEKLLETLVRSYKISCIVNRRFHIRTLRRLEKIADWLDDVEHGDDRDVTDVEKLLSEGIDEAHIDRHRYEVETEVTLKERRDPNYSMCCEILRALSSRTTTDDMETPCEVTSNKPITSSSSSKKENWSLSSDSDEEEVAAPSPSDDIVIRF</sequence>
<proteinExistence type="predicted"/>
<gene>
    <name evidence="2" type="primary">Necator_chrIII.g9327</name>
    <name evidence="2" type="ORF">RB195_008562</name>
</gene>
<name>A0ABR1CP83_NECAM</name>
<dbReference type="Proteomes" id="UP001303046">
    <property type="component" value="Unassembled WGS sequence"/>
</dbReference>
<evidence type="ECO:0000256" key="1">
    <source>
        <dbReference type="SAM" id="MobiDB-lite"/>
    </source>
</evidence>
<evidence type="ECO:0000313" key="3">
    <source>
        <dbReference type="Proteomes" id="UP001303046"/>
    </source>
</evidence>
<reference evidence="2 3" key="1">
    <citation type="submission" date="2023-08" db="EMBL/GenBank/DDBJ databases">
        <title>A Necator americanus chromosomal reference genome.</title>
        <authorList>
            <person name="Ilik V."/>
            <person name="Petrzelkova K.J."/>
            <person name="Pardy F."/>
            <person name="Fuh T."/>
            <person name="Niatou-Singa F.S."/>
            <person name="Gouil Q."/>
            <person name="Baker L."/>
            <person name="Ritchie M.E."/>
            <person name="Jex A.R."/>
            <person name="Gazzola D."/>
            <person name="Li H."/>
            <person name="Toshio Fujiwara R."/>
            <person name="Zhan B."/>
            <person name="Aroian R.V."/>
            <person name="Pafco B."/>
            <person name="Schwarz E.M."/>
        </authorList>
    </citation>
    <scope>NUCLEOTIDE SEQUENCE [LARGE SCALE GENOMIC DNA]</scope>
    <source>
        <strain evidence="2 3">Aroian</strain>
        <tissue evidence="2">Whole animal</tissue>
    </source>
</reference>
<keyword evidence="3" id="KW-1185">Reference proteome</keyword>
<accession>A0ABR1CP83</accession>
<comment type="caution">
    <text evidence="2">The sequence shown here is derived from an EMBL/GenBank/DDBJ whole genome shotgun (WGS) entry which is preliminary data.</text>
</comment>
<feature type="compositionally biased region" description="Low complexity" evidence="1">
    <location>
        <begin position="309"/>
        <end position="328"/>
    </location>
</feature>
<feature type="region of interest" description="Disordered" evidence="1">
    <location>
        <begin position="299"/>
        <end position="348"/>
    </location>
</feature>